<feature type="domain" description="Response regulatory" evidence="8">
    <location>
        <begin position="10"/>
        <end position="127"/>
    </location>
</feature>
<keyword evidence="2" id="KW-0902">Two-component regulatory system</keyword>
<dbReference type="PANTHER" id="PTHR48111">
    <property type="entry name" value="REGULATOR OF RPOS"/>
    <property type="match status" value="1"/>
</dbReference>
<evidence type="ECO:0000259" key="8">
    <source>
        <dbReference type="PROSITE" id="PS50110"/>
    </source>
</evidence>
<sequence length="453" mass="49148">MSAVDPVPPSVLIVEGDPWVRDMLREMLLSVRCDARLQVCADGSQALNALSSKPDLIIAARELPSGDGLDLLRKVRSGTEKPSLPFILLSERSDPASVKETLRFHPTEYLSKPVNLDKLRKRLEVLLVGDGEAVACPVPALSPGARLTDYLEQRRATADGGPLFADVQKAIKRALDPQGLNLKVLEEEVRDDPQITAVLIAAANSAALHRDAPAQTLLQALNKLGSTQSMNLILGLTLKRSARLSDPLLSQHAAHYWNLSLHTAEYGRTLARLLEVDEGRCYCAGLLHCLGDLAVLRTLQEWRLAGGELDEDQVQLSLNEFGAPFGSALRTRWRLPLNLRELIAAVYQLGGGVYSREILAMNLSGQMARLKPSEGLEKVAGSKTARLLKLGLPELTRMRKVNPHAVAEEEAAKAKAAAEEEAARLAQAAEPEVAEQAAPEEEAAPDEGEDKQA</sequence>
<dbReference type="Pfam" id="PF08668">
    <property type="entry name" value="HDOD"/>
    <property type="match status" value="1"/>
</dbReference>
<dbReference type="Proteomes" id="UP001046350">
    <property type="component" value="Chromosome"/>
</dbReference>
<comment type="caution">
    <text evidence="6">Lacks conserved residue(s) required for the propagation of feature annotation.</text>
</comment>
<feature type="domain" description="HDOD" evidence="9">
    <location>
        <begin position="161"/>
        <end position="349"/>
    </location>
</feature>
<dbReference type="CDD" id="cd00156">
    <property type="entry name" value="REC"/>
    <property type="match status" value="1"/>
</dbReference>
<keyword evidence="11" id="KW-1185">Reference proteome</keyword>
<proteinExistence type="predicted"/>
<evidence type="ECO:0000256" key="2">
    <source>
        <dbReference type="ARBA" id="ARBA00023012"/>
    </source>
</evidence>
<feature type="compositionally biased region" description="Basic and acidic residues" evidence="7">
    <location>
        <begin position="410"/>
        <end position="423"/>
    </location>
</feature>
<dbReference type="PROSITE" id="PS50110">
    <property type="entry name" value="RESPONSE_REGULATORY"/>
    <property type="match status" value="1"/>
</dbReference>
<feature type="compositionally biased region" description="Low complexity" evidence="7">
    <location>
        <begin position="424"/>
        <end position="437"/>
    </location>
</feature>
<reference evidence="10" key="1">
    <citation type="journal article" date="2021" name="Microorganisms">
        <title>The Ever-Expanding Pseudomonas Genus: Description of 43 New Species and Partition of the Pseudomonas putida Group.</title>
        <authorList>
            <person name="Girard L."/>
            <person name="Lood C."/>
            <person name="Hofte M."/>
            <person name="Vandamme P."/>
            <person name="Rokni-Zadeh H."/>
            <person name="van Noort V."/>
            <person name="Lavigne R."/>
            <person name="De Mot R."/>
        </authorList>
    </citation>
    <scope>NUCLEOTIDE SEQUENCE</scope>
    <source>
        <strain evidence="10">COW40</strain>
    </source>
</reference>
<feature type="compositionally biased region" description="Acidic residues" evidence="7">
    <location>
        <begin position="438"/>
        <end position="453"/>
    </location>
</feature>
<dbReference type="RefSeq" id="WP_217840866.1">
    <property type="nucleotide sequence ID" value="NZ_CP077076.1"/>
</dbReference>
<dbReference type="Pfam" id="PF00072">
    <property type="entry name" value="Response_reg"/>
    <property type="match status" value="1"/>
</dbReference>
<evidence type="ECO:0000256" key="3">
    <source>
        <dbReference type="ARBA" id="ARBA00023015"/>
    </source>
</evidence>
<dbReference type="PANTHER" id="PTHR48111:SF4">
    <property type="entry name" value="DNA-BINDING DUAL TRANSCRIPTIONAL REGULATOR OMPR"/>
    <property type="match status" value="1"/>
</dbReference>
<keyword evidence="3" id="KW-0805">Transcription regulation</keyword>
<dbReference type="InterPro" id="IPR013976">
    <property type="entry name" value="HDOD"/>
</dbReference>
<evidence type="ECO:0000256" key="6">
    <source>
        <dbReference type="PROSITE-ProRule" id="PRU00169"/>
    </source>
</evidence>
<keyword evidence="4" id="KW-0238">DNA-binding</keyword>
<evidence type="ECO:0000259" key="9">
    <source>
        <dbReference type="PROSITE" id="PS51833"/>
    </source>
</evidence>
<feature type="region of interest" description="Disordered" evidence="7">
    <location>
        <begin position="410"/>
        <end position="453"/>
    </location>
</feature>
<evidence type="ECO:0000256" key="5">
    <source>
        <dbReference type="ARBA" id="ARBA00023163"/>
    </source>
</evidence>
<evidence type="ECO:0000256" key="1">
    <source>
        <dbReference type="ARBA" id="ARBA00022553"/>
    </source>
</evidence>
<dbReference type="InterPro" id="IPR001789">
    <property type="entry name" value="Sig_transdc_resp-reg_receiver"/>
</dbReference>
<evidence type="ECO:0000313" key="11">
    <source>
        <dbReference type="Proteomes" id="UP001046350"/>
    </source>
</evidence>
<dbReference type="InterPro" id="IPR039420">
    <property type="entry name" value="WalR-like"/>
</dbReference>
<dbReference type="SMART" id="SM00448">
    <property type="entry name" value="REC"/>
    <property type="match status" value="1"/>
</dbReference>
<evidence type="ECO:0000256" key="4">
    <source>
        <dbReference type="ARBA" id="ARBA00023125"/>
    </source>
</evidence>
<evidence type="ECO:0000256" key="7">
    <source>
        <dbReference type="SAM" id="MobiDB-lite"/>
    </source>
</evidence>
<keyword evidence="5" id="KW-0804">Transcription</keyword>
<organism evidence="10 11">
    <name type="scientific">Pseudomonas fakonensis</name>
    <dbReference type="NCBI Taxonomy" id="2842355"/>
    <lineage>
        <taxon>Bacteria</taxon>
        <taxon>Pseudomonadati</taxon>
        <taxon>Pseudomonadota</taxon>
        <taxon>Gammaproteobacteria</taxon>
        <taxon>Pseudomonadales</taxon>
        <taxon>Pseudomonadaceae</taxon>
        <taxon>Pseudomonas</taxon>
    </lineage>
</organism>
<keyword evidence="1" id="KW-0597">Phosphoprotein</keyword>
<name>A0ABX8N5U4_9PSED</name>
<accession>A0ABX8N5U4</accession>
<evidence type="ECO:0000313" key="10">
    <source>
        <dbReference type="EMBL" id="QXH51332.1"/>
    </source>
</evidence>
<dbReference type="PROSITE" id="PS51833">
    <property type="entry name" value="HDOD"/>
    <property type="match status" value="1"/>
</dbReference>
<dbReference type="EMBL" id="CP077076">
    <property type="protein sequence ID" value="QXH51332.1"/>
    <property type="molecule type" value="Genomic_DNA"/>
</dbReference>
<gene>
    <name evidence="10" type="ORF">KSS94_25930</name>
</gene>
<protein>
    <submittedName>
        <fullName evidence="10">Response regulator</fullName>
    </submittedName>
</protein>